<dbReference type="Gene3D" id="2.170.130.10">
    <property type="entry name" value="TonB-dependent receptor, plug domain"/>
    <property type="match status" value="1"/>
</dbReference>
<evidence type="ECO:0000256" key="3">
    <source>
        <dbReference type="ARBA" id="ARBA00022452"/>
    </source>
</evidence>
<dbReference type="PROSITE" id="PS52016">
    <property type="entry name" value="TONB_DEPENDENT_REC_3"/>
    <property type="match status" value="1"/>
</dbReference>
<feature type="chain" id="PRO_5032436783" evidence="8">
    <location>
        <begin position="18"/>
        <end position="1107"/>
    </location>
</feature>
<dbReference type="EMBL" id="JABAHZ010000002">
    <property type="protein sequence ID" value="NLR79681.1"/>
    <property type="molecule type" value="Genomic_DNA"/>
</dbReference>
<dbReference type="InterPro" id="IPR039426">
    <property type="entry name" value="TonB-dep_rcpt-like"/>
</dbReference>
<evidence type="ECO:0000256" key="5">
    <source>
        <dbReference type="ARBA" id="ARBA00023136"/>
    </source>
</evidence>
<dbReference type="NCBIfam" id="TIGR04057">
    <property type="entry name" value="SusC_RagA_signa"/>
    <property type="match status" value="1"/>
</dbReference>
<organism evidence="10 11">
    <name type="scientific">Chitinophaga eiseniae</name>
    <dbReference type="NCBI Taxonomy" id="634771"/>
    <lineage>
        <taxon>Bacteria</taxon>
        <taxon>Pseudomonadati</taxon>
        <taxon>Bacteroidota</taxon>
        <taxon>Chitinophagia</taxon>
        <taxon>Chitinophagales</taxon>
        <taxon>Chitinophagaceae</taxon>
        <taxon>Chitinophaga</taxon>
    </lineage>
</organism>
<keyword evidence="2 7" id="KW-0813">Transport</keyword>
<comment type="similarity">
    <text evidence="7">Belongs to the TonB-dependent receptor family.</text>
</comment>
<feature type="domain" description="TonB-dependent receptor plug" evidence="9">
    <location>
        <begin position="211"/>
        <end position="313"/>
    </location>
</feature>
<dbReference type="InterPro" id="IPR023996">
    <property type="entry name" value="TonB-dep_OMP_SusC/RagA"/>
</dbReference>
<gene>
    <name evidence="10" type="ORF">HGH91_13680</name>
</gene>
<dbReference type="SUPFAM" id="SSF56935">
    <property type="entry name" value="Porins"/>
    <property type="match status" value="1"/>
</dbReference>
<dbReference type="InterPro" id="IPR037066">
    <property type="entry name" value="Plug_dom_sf"/>
</dbReference>
<keyword evidence="5 7" id="KW-0472">Membrane</keyword>
<dbReference type="AlphaFoldDB" id="A0A847SD06"/>
<dbReference type="SUPFAM" id="SSF49464">
    <property type="entry name" value="Carboxypeptidase regulatory domain-like"/>
    <property type="match status" value="1"/>
</dbReference>
<dbReference type="RefSeq" id="WP_168738962.1">
    <property type="nucleotide sequence ID" value="NZ_JABAHZ010000002.1"/>
</dbReference>
<keyword evidence="4 7" id="KW-0812">Transmembrane</keyword>
<dbReference type="Gene3D" id="2.60.40.1120">
    <property type="entry name" value="Carboxypeptidase-like, regulatory domain"/>
    <property type="match status" value="1"/>
</dbReference>
<reference evidence="10 11" key="1">
    <citation type="submission" date="2020-04" db="EMBL/GenBank/DDBJ databases">
        <authorList>
            <person name="Yin C."/>
        </authorList>
    </citation>
    <scope>NUCLEOTIDE SEQUENCE [LARGE SCALE GENOMIC DNA]</scope>
    <source>
        <strain evidence="10 11">Ak56</strain>
    </source>
</reference>
<dbReference type="Pfam" id="PF07715">
    <property type="entry name" value="Plug"/>
    <property type="match status" value="1"/>
</dbReference>
<accession>A0A847SD06</accession>
<evidence type="ECO:0000256" key="6">
    <source>
        <dbReference type="ARBA" id="ARBA00023237"/>
    </source>
</evidence>
<dbReference type="Gene3D" id="2.40.170.20">
    <property type="entry name" value="TonB-dependent receptor, beta-barrel domain"/>
    <property type="match status" value="1"/>
</dbReference>
<dbReference type="GO" id="GO:0009279">
    <property type="term" value="C:cell outer membrane"/>
    <property type="evidence" value="ECO:0007669"/>
    <property type="project" value="UniProtKB-SubCell"/>
</dbReference>
<evidence type="ECO:0000313" key="10">
    <source>
        <dbReference type="EMBL" id="NLR79681.1"/>
    </source>
</evidence>
<keyword evidence="8" id="KW-0732">Signal</keyword>
<dbReference type="InterPro" id="IPR012910">
    <property type="entry name" value="Plug_dom"/>
</dbReference>
<evidence type="ECO:0000256" key="4">
    <source>
        <dbReference type="ARBA" id="ARBA00022692"/>
    </source>
</evidence>
<name>A0A847SD06_9BACT</name>
<dbReference type="Pfam" id="PF13715">
    <property type="entry name" value="CarbopepD_reg_2"/>
    <property type="match status" value="1"/>
</dbReference>
<evidence type="ECO:0000256" key="8">
    <source>
        <dbReference type="SAM" id="SignalP"/>
    </source>
</evidence>
<dbReference type="InterPro" id="IPR008969">
    <property type="entry name" value="CarboxyPept-like_regulatory"/>
</dbReference>
<sequence>MKINFFLILVMCLHVSAKSLSQDISISAKEAPLEQVLANIKKQSNYHFFYDAQQLKAALPVTSRLQKTSLKKAMESVMEGQPLTWYIDDEHKLVTIGYPPANTVFAVPLVNGGINGVVTDEKGKPVPGATVSIKPFNKGMATNEEGKFSFQNLPSGEYQVTVTFIGYGTYQHNVRVSNRVETISVSLKPALTELNASVIIGYGTTTQRVKTESMATLKSDELTQNHASASVSDMLVGRLPGLYSLKSGGAPGSGSNLFVRGLSTFNNSTPLIVIDGIPDRRLDDLNANDIETISVLKDASAISVYGARAANGVILVTTKKGSLGKSTITFTANAINQRPTQYYKQMNSYDYANLYNEALKNENVFNPGQGMGFSDEMLQKYKDGTDPDQYPNTNWVDEILAKSLWQQNYNLAISGGAEKIRYYLSGGYTKNNGLVNVEGYKRYNLRSNLDANITRDLKVSLNVSGSFSNTDGEAVYSTEYVIDNLYGTPPTRVNRYSNGLYAYVPEQRGNAYLQSIGQSGYWFTNTNIFNSVVTLQYDLPFIKGLSLKGNAAYDKLYTFGKRFATPFDMYAISSSGSYTKVAAYPTEPYLREYFTQTQGVTLEGGLQYDNRFGKHNVSGTLLYTQTNGKSDNFNTQRNGFVSSSLSELNLGDPTRVSNAGSATQNARRGLVGRVNYNFDSRYLFQFNFRYDGSDIFPPDHRFGFFPSFSAGWVMSDEPFMQGIADKIDFLKLRASWGQLGNDRVSPYQFLTTYNLGNMPGYSLGGASPVYYQTLSPSVLPNPVFTWERANISNVGLEMHIKRDLLTIEADYFYKRTKDILAPPAAQVPSVIGIGLPSTNDGIVDTRGIELNLTHTMHFGKFSYYVSPNITFAKNRVIHYPESQSIPDWQKVSGKSIGYFYNTVGQNNLGYLSDGLYQSNDEVTKGPTPLYPDTKAGDIRYKDVDGDGKITAADQVLIGAGLFPKIQYGIRFGAKYSGLELNVLLQGAGDVKGYAYISLPATTAKLDRWTPENPGASWPRLWYNNQNNQETSDYWLRNTAYLRVKNIELAYSLPQSMLKPVHANALRIFLTANNVYTFTHFKLFDPESAGQVRDPLMKSYTAGISLQF</sequence>
<proteinExistence type="inferred from homology"/>
<keyword evidence="6 7" id="KW-0998">Cell outer membrane</keyword>
<keyword evidence="3 7" id="KW-1134">Transmembrane beta strand</keyword>
<comment type="subcellular location">
    <subcellularLocation>
        <location evidence="1 7">Cell outer membrane</location>
        <topology evidence="1 7">Multi-pass membrane protein</topology>
    </subcellularLocation>
</comment>
<evidence type="ECO:0000256" key="2">
    <source>
        <dbReference type="ARBA" id="ARBA00022448"/>
    </source>
</evidence>
<keyword evidence="10" id="KW-0675">Receptor</keyword>
<dbReference type="InterPro" id="IPR023997">
    <property type="entry name" value="TonB-dep_OMP_SusC/RagA_CS"/>
</dbReference>
<evidence type="ECO:0000313" key="11">
    <source>
        <dbReference type="Proteomes" id="UP000552864"/>
    </source>
</evidence>
<evidence type="ECO:0000256" key="1">
    <source>
        <dbReference type="ARBA" id="ARBA00004571"/>
    </source>
</evidence>
<dbReference type="InterPro" id="IPR036942">
    <property type="entry name" value="Beta-barrel_TonB_sf"/>
</dbReference>
<dbReference type="Proteomes" id="UP000552864">
    <property type="component" value="Unassembled WGS sequence"/>
</dbReference>
<keyword evidence="11" id="KW-1185">Reference proteome</keyword>
<comment type="caution">
    <text evidence="10">The sequence shown here is derived from an EMBL/GenBank/DDBJ whole genome shotgun (WGS) entry which is preliminary data.</text>
</comment>
<evidence type="ECO:0000256" key="7">
    <source>
        <dbReference type="PROSITE-ProRule" id="PRU01360"/>
    </source>
</evidence>
<feature type="signal peptide" evidence="8">
    <location>
        <begin position="1"/>
        <end position="17"/>
    </location>
</feature>
<evidence type="ECO:0000259" key="9">
    <source>
        <dbReference type="Pfam" id="PF07715"/>
    </source>
</evidence>
<dbReference type="NCBIfam" id="TIGR04056">
    <property type="entry name" value="OMP_RagA_SusC"/>
    <property type="match status" value="1"/>
</dbReference>
<protein>
    <submittedName>
        <fullName evidence="10">TonB-dependent receptor</fullName>
    </submittedName>
</protein>